<sequence length="148" mass="16381">MHYPVPNLSGSGYSTQMEATHHKKGFFKGKLAKSFSRITKARTTSSGSNSSSKVVPCSTPSSTSSMYSSIPRVSTYSYASSKQPTNFHEQKNVADLPSSMQKVSYASFMPHDHIGYAIETWGHADENVDLKASSYISDVRKRFQLDRV</sequence>
<proteinExistence type="predicted"/>
<dbReference type="Proteomes" id="UP000828251">
    <property type="component" value="Unassembled WGS sequence"/>
</dbReference>
<accession>A0A9D3V832</accession>
<dbReference type="OrthoDB" id="911847at2759"/>
<gene>
    <name evidence="2" type="ORF">J1N35_026547</name>
</gene>
<keyword evidence="3" id="KW-1185">Reference proteome</keyword>
<evidence type="ECO:0000256" key="1">
    <source>
        <dbReference type="SAM" id="MobiDB-lite"/>
    </source>
</evidence>
<evidence type="ECO:0000313" key="2">
    <source>
        <dbReference type="EMBL" id="KAH1074219.1"/>
    </source>
</evidence>
<evidence type="ECO:0000313" key="3">
    <source>
        <dbReference type="Proteomes" id="UP000828251"/>
    </source>
</evidence>
<dbReference type="EMBL" id="JAIQCV010000008">
    <property type="protein sequence ID" value="KAH1074219.1"/>
    <property type="molecule type" value="Genomic_DNA"/>
</dbReference>
<reference evidence="2 3" key="1">
    <citation type="journal article" date="2021" name="Plant Biotechnol. J.">
        <title>Multi-omics assisted identification of the key and species-specific regulatory components of drought-tolerant mechanisms in Gossypium stocksii.</title>
        <authorList>
            <person name="Yu D."/>
            <person name="Ke L."/>
            <person name="Zhang D."/>
            <person name="Wu Y."/>
            <person name="Sun Y."/>
            <person name="Mei J."/>
            <person name="Sun J."/>
            <person name="Sun Y."/>
        </authorList>
    </citation>
    <scope>NUCLEOTIDE SEQUENCE [LARGE SCALE GENOMIC DNA]</scope>
    <source>
        <strain evidence="3">cv. E1</strain>
        <tissue evidence="2">Leaf</tissue>
    </source>
</reference>
<comment type="caution">
    <text evidence="2">The sequence shown here is derived from an EMBL/GenBank/DDBJ whole genome shotgun (WGS) entry which is preliminary data.</text>
</comment>
<feature type="compositionally biased region" description="Low complexity" evidence="1">
    <location>
        <begin position="45"/>
        <end position="68"/>
    </location>
</feature>
<organism evidence="2 3">
    <name type="scientific">Gossypium stocksii</name>
    <dbReference type="NCBI Taxonomy" id="47602"/>
    <lineage>
        <taxon>Eukaryota</taxon>
        <taxon>Viridiplantae</taxon>
        <taxon>Streptophyta</taxon>
        <taxon>Embryophyta</taxon>
        <taxon>Tracheophyta</taxon>
        <taxon>Spermatophyta</taxon>
        <taxon>Magnoliopsida</taxon>
        <taxon>eudicotyledons</taxon>
        <taxon>Gunneridae</taxon>
        <taxon>Pentapetalae</taxon>
        <taxon>rosids</taxon>
        <taxon>malvids</taxon>
        <taxon>Malvales</taxon>
        <taxon>Malvaceae</taxon>
        <taxon>Malvoideae</taxon>
        <taxon>Gossypium</taxon>
    </lineage>
</organism>
<dbReference type="AlphaFoldDB" id="A0A9D3V832"/>
<dbReference type="PANTHER" id="PTHR36030:SF1">
    <property type="entry name" value="CALMODULIN-BINDING DOMAIN-CONTAINING PROTEIN"/>
    <property type="match status" value="1"/>
</dbReference>
<dbReference type="PANTHER" id="PTHR36030">
    <property type="entry name" value="CALMODULIN-BINDING DOMAIN-CONTAINING PROTEIN"/>
    <property type="match status" value="1"/>
</dbReference>
<protein>
    <submittedName>
        <fullName evidence="2">Uncharacterized protein</fullName>
    </submittedName>
</protein>
<feature type="region of interest" description="Disordered" evidence="1">
    <location>
        <begin position="41"/>
        <end position="68"/>
    </location>
</feature>
<name>A0A9D3V832_9ROSI</name>